<gene>
    <name evidence="5" type="ORF">FC91_GL002565</name>
</gene>
<dbReference type="AlphaFoldDB" id="A0A0R1XKT9"/>
<protein>
    <submittedName>
        <fullName evidence="5">Transcriptional regulator, AraC family</fullName>
    </submittedName>
</protein>
<dbReference type="OrthoDB" id="192171at2"/>
<dbReference type="PROSITE" id="PS01124">
    <property type="entry name" value="HTH_ARAC_FAMILY_2"/>
    <property type="match status" value="1"/>
</dbReference>
<keyword evidence="2" id="KW-0238">DNA-binding</keyword>
<evidence type="ECO:0000259" key="4">
    <source>
        <dbReference type="PROSITE" id="PS01124"/>
    </source>
</evidence>
<dbReference type="SUPFAM" id="SSF46689">
    <property type="entry name" value="Homeodomain-like"/>
    <property type="match status" value="2"/>
</dbReference>
<proteinExistence type="predicted"/>
<reference evidence="5 6" key="1">
    <citation type="journal article" date="2015" name="Genome Announc.">
        <title>Expanding the biotechnology potential of lactobacilli through comparative genomics of 213 strains and associated genera.</title>
        <authorList>
            <person name="Sun Z."/>
            <person name="Harris H.M."/>
            <person name="McCann A."/>
            <person name="Guo C."/>
            <person name="Argimon S."/>
            <person name="Zhang W."/>
            <person name="Yang X."/>
            <person name="Jeffery I.B."/>
            <person name="Cooney J.C."/>
            <person name="Kagawa T.F."/>
            <person name="Liu W."/>
            <person name="Song Y."/>
            <person name="Salvetti E."/>
            <person name="Wrobel A."/>
            <person name="Rasinkangas P."/>
            <person name="Parkhill J."/>
            <person name="Rea M.C."/>
            <person name="O'Sullivan O."/>
            <person name="Ritari J."/>
            <person name="Douillard F.P."/>
            <person name="Paul Ross R."/>
            <person name="Yang R."/>
            <person name="Briner A.E."/>
            <person name="Felis G.E."/>
            <person name="de Vos W.M."/>
            <person name="Barrangou R."/>
            <person name="Klaenhammer T.R."/>
            <person name="Caufield P.W."/>
            <person name="Cui Y."/>
            <person name="Zhang H."/>
            <person name="O'Toole P.W."/>
        </authorList>
    </citation>
    <scope>NUCLEOTIDE SEQUENCE [LARGE SCALE GENOMIC DNA]</scope>
    <source>
        <strain evidence="5 6">DSM 16991</strain>
    </source>
</reference>
<dbReference type="PANTHER" id="PTHR43280:SF2">
    <property type="entry name" value="HTH-TYPE TRANSCRIPTIONAL REGULATOR EXSA"/>
    <property type="match status" value="1"/>
</dbReference>
<evidence type="ECO:0000256" key="2">
    <source>
        <dbReference type="ARBA" id="ARBA00023125"/>
    </source>
</evidence>
<dbReference type="SMART" id="SM00342">
    <property type="entry name" value="HTH_ARAC"/>
    <property type="match status" value="1"/>
</dbReference>
<dbReference type="GO" id="GO:0043565">
    <property type="term" value="F:sequence-specific DNA binding"/>
    <property type="evidence" value="ECO:0007669"/>
    <property type="project" value="InterPro"/>
</dbReference>
<dbReference type="InterPro" id="IPR037923">
    <property type="entry name" value="HTH-like"/>
</dbReference>
<feature type="domain" description="HTH araC/xylS-type" evidence="4">
    <location>
        <begin position="166"/>
        <end position="264"/>
    </location>
</feature>
<dbReference type="InterPro" id="IPR018060">
    <property type="entry name" value="HTH_AraC"/>
</dbReference>
<dbReference type="PANTHER" id="PTHR43280">
    <property type="entry name" value="ARAC-FAMILY TRANSCRIPTIONAL REGULATOR"/>
    <property type="match status" value="1"/>
</dbReference>
<evidence type="ECO:0000256" key="1">
    <source>
        <dbReference type="ARBA" id="ARBA00023015"/>
    </source>
</evidence>
<evidence type="ECO:0000256" key="3">
    <source>
        <dbReference type="ARBA" id="ARBA00023163"/>
    </source>
</evidence>
<dbReference type="PATRIC" id="fig|1122147.4.peg.2646"/>
<evidence type="ECO:0000313" key="5">
    <source>
        <dbReference type="EMBL" id="KRM27356.1"/>
    </source>
</evidence>
<dbReference type="EMBL" id="AZFW01000050">
    <property type="protein sequence ID" value="KRM27356.1"/>
    <property type="molecule type" value="Genomic_DNA"/>
</dbReference>
<dbReference type="eggNOG" id="COG4977">
    <property type="taxonomic scope" value="Bacteria"/>
</dbReference>
<keyword evidence="1" id="KW-0805">Transcription regulation</keyword>
<organism evidence="5 6">
    <name type="scientific">Schleiferilactobacillus harbinensis DSM 16991</name>
    <dbReference type="NCBI Taxonomy" id="1122147"/>
    <lineage>
        <taxon>Bacteria</taxon>
        <taxon>Bacillati</taxon>
        <taxon>Bacillota</taxon>
        <taxon>Bacilli</taxon>
        <taxon>Lactobacillales</taxon>
        <taxon>Lactobacillaceae</taxon>
        <taxon>Schleiferilactobacillus</taxon>
    </lineage>
</organism>
<evidence type="ECO:0000313" key="6">
    <source>
        <dbReference type="Proteomes" id="UP000050949"/>
    </source>
</evidence>
<dbReference type="SUPFAM" id="SSF51215">
    <property type="entry name" value="Regulatory protein AraC"/>
    <property type="match status" value="1"/>
</dbReference>
<dbReference type="Pfam" id="PF12833">
    <property type="entry name" value="HTH_18"/>
    <property type="match status" value="1"/>
</dbReference>
<accession>A0A0R1XKT9</accession>
<dbReference type="Gene3D" id="1.10.10.60">
    <property type="entry name" value="Homeodomain-like"/>
    <property type="match status" value="2"/>
</dbReference>
<name>A0A0R1XKT9_9LACO</name>
<sequence length="298" mass="34434">MQYLNIPLKTPVQHIRSGQFNADLGWRHHRFIHRSDTEILIGLAGRVDVNVAGTDYTLAAGDVLTVFPHETIVGTRGTLIPSRFFWCHFIAPTQVSTRPMRQIAVLPRFFHLRDLAKVFINIQQVLDVAHNEYYLAQAADYQTTMLIIELANRAWAARQNVTGDHTQIKEWIRTHMNESLTVGAIADHFNLNPDYMTRIFKRETGMPVIEFLNSVRLDYARYLLLTTTDTVHSICHQSFFNDAKYFSRIFKKKFHLTPSAYRTAYTHTFVNNQQVDPGGDINQYVALIEKSQKENSRH</sequence>
<dbReference type="Proteomes" id="UP000050949">
    <property type="component" value="Unassembled WGS sequence"/>
</dbReference>
<dbReference type="RefSeq" id="WP_027827624.1">
    <property type="nucleotide sequence ID" value="NZ_AUEH01000005.1"/>
</dbReference>
<comment type="caution">
    <text evidence="5">The sequence shown here is derived from an EMBL/GenBank/DDBJ whole genome shotgun (WGS) entry which is preliminary data.</text>
</comment>
<keyword evidence="3" id="KW-0804">Transcription</keyword>
<dbReference type="GO" id="GO:0003700">
    <property type="term" value="F:DNA-binding transcription factor activity"/>
    <property type="evidence" value="ECO:0007669"/>
    <property type="project" value="InterPro"/>
</dbReference>
<dbReference type="InterPro" id="IPR009057">
    <property type="entry name" value="Homeodomain-like_sf"/>
</dbReference>